<dbReference type="AlphaFoldDB" id="A0A8C0MB61"/>
<feature type="region of interest" description="Disordered" evidence="1">
    <location>
        <begin position="196"/>
        <end position="232"/>
    </location>
</feature>
<protein>
    <submittedName>
        <fullName evidence="2">Uncharacterized protein</fullName>
    </submittedName>
</protein>
<sequence length="232" mass="24739">LSPLGLPGCSDLPSFPTSPLALYSPPPSPSVLPKKSATLWLPSRSSLFSVSQTLGSPVKMFRSEGHWWPLGVQDEGSPPHPHPERGREGAVRLWPVWPEGSVCAVAWSPPPPGPAGLPPPPGWGRVNTAAGSWDIYTKVRAWVQCPPQPLPCPPATASPEPAWHQPARGHTADAASTQHRGHWACRSGCQRLPWGHTMPPPPCSSPGNTSTKRRPAGHSATPLKTQNTSKIT</sequence>
<reference evidence="2" key="1">
    <citation type="submission" date="2019-03" db="EMBL/GenBank/DDBJ databases">
        <authorList>
            <person name="Warren W.C."/>
            <person name="Johnson G.S."/>
        </authorList>
    </citation>
    <scope>NUCLEOTIDE SEQUENCE [LARGE SCALE GENOMIC DNA]</scope>
    <source>
        <strain evidence="2">Basenji</strain>
    </source>
</reference>
<reference evidence="2" key="2">
    <citation type="submission" date="2025-08" db="UniProtKB">
        <authorList>
            <consortium name="Ensembl"/>
        </authorList>
    </citation>
    <scope>IDENTIFICATION</scope>
</reference>
<evidence type="ECO:0000256" key="1">
    <source>
        <dbReference type="SAM" id="MobiDB-lite"/>
    </source>
</evidence>
<accession>A0A8C0MB61</accession>
<evidence type="ECO:0000313" key="2">
    <source>
        <dbReference type="Ensembl" id="ENSCAFP00030004604.1"/>
    </source>
</evidence>
<dbReference type="Ensembl" id="ENSCAFT00030005184.1">
    <property type="protein sequence ID" value="ENSCAFP00030004604.1"/>
    <property type="gene ID" value="ENSCAFG00030002796.1"/>
</dbReference>
<feature type="compositionally biased region" description="Polar residues" evidence="1">
    <location>
        <begin position="222"/>
        <end position="232"/>
    </location>
</feature>
<proteinExistence type="predicted"/>
<organism evidence="2 3">
    <name type="scientific">Canis lupus familiaris</name>
    <name type="common">Dog</name>
    <name type="synonym">Canis familiaris</name>
    <dbReference type="NCBI Taxonomy" id="9615"/>
    <lineage>
        <taxon>Eukaryota</taxon>
        <taxon>Metazoa</taxon>
        <taxon>Chordata</taxon>
        <taxon>Craniata</taxon>
        <taxon>Vertebrata</taxon>
        <taxon>Euteleostomi</taxon>
        <taxon>Mammalia</taxon>
        <taxon>Eutheria</taxon>
        <taxon>Laurasiatheria</taxon>
        <taxon>Carnivora</taxon>
        <taxon>Caniformia</taxon>
        <taxon>Canidae</taxon>
        <taxon>Canis</taxon>
    </lineage>
</organism>
<dbReference type="Proteomes" id="UP000694429">
    <property type="component" value="Chromosome 1"/>
</dbReference>
<evidence type="ECO:0000313" key="3">
    <source>
        <dbReference type="Proteomes" id="UP000694429"/>
    </source>
</evidence>
<name>A0A8C0MB61_CANLF</name>